<keyword evidence="6" id="KW-1185">Reference proteome</keyword>
<evidence type="ECO:0000256" key="2">
    <source>
        <dbReference type="SAM" id="Coils"/>
    </source>
</evidence>
<dbReference type="Gene3D" id="2.40.50.100">
    <property type="match status" value="1"/>
</dbReference>
<reference evidence="5 6" key="1">
    <citation type="journal article" date="2022" name="Microorganisms">
        <title>Genome Sequence and Characterization of a Xanthorhodopsin-Containing, Aerobic Anoxygenic Phototrophic Rhodobacter Species, Isolated from Mesophilic Conditions at Yellowstone National Park.</title>
        <authorList>
            <person name="Kyndt J.A."/>
            <person name="Robertson S."/>
            <person name="Shoffstall I.B."/>
            <person name="Ramaley R.F."/>
            <person name="Meyer T.E."/>
        </authorList>
    </citation>
    <scope>NUCLEOTIDE SEQUENCE [LARGE SCALE GENOMIC DNA]</scope>
    <source>
        <strain evidence="5 6">M37P</strain>
    </source>
</reference>
<feature type="coiled-coil region" evidence="2">
    <location>
        <begin position="152"/>
        <end position="179"/>
    </location>
</feature>
<dbReference type="Gene3D" id="2.40.30.170">
    <property type="match status" value="1"/>
</dbReference>
<proteinExistence type="inferred from homology"/>
<keyword evidence="2" id="KW-0175">Coiled coil</keyword>
<dbReference type="RefSeq" id="WP_166402118.1">
    <property type="nucleotide sequence ID" value="NZ_JAANHS010000003.1"/>
</dbReference>
<evidence type="ECO:0000259" key="4">
    <source>
        <dbReference type="Pfam" id="PF25954"/>
    </source>
</evidence>
<dbReference type="Gene3D" id="1.10.287.470">
    <property type="entry name" value="Helix hairpin bin"/>
    <property type="match status" value="1"/>
</dbReference>
<comment type="caution">
    <text evidence="5">The sequence shown here is derived from an EMBL/GenBank/DDBJ whole genome shotgun (WGS) entry which is preliminary data.</text>
</comment>
<dbReference type="Pfam" id="PF25954">
    <property type="entry name" value="Beta-barrel_RND_2"/>
    <property type="match status" value="1"/>
</dbReference>
<evidence type="ECO:0000313" key="6">
    <source>
        <dbReference type="Proteomes" id="UP001515660"/>
    </source>
</evidence>
<accession>A0ABX0G4C7</accession>
<name>A0ABX0G4C7_9RHOB</name>
<feature type="chain" id="PRO_5045224328" evidence="3">
    <location>
        <begin position="21"/>
        <end position="365"/>
    </location>
</feature>
<comment type="similarity">
    <text evidence="1">Belongs to the membrane fusion protein (MFP) (TC 8.A.1) family.</text>
</comment>
<keyword evidence="3" id="KW-0732">Signal</keyword>
<dbReference type="PANTHER" id="PTHR30469">
    <property type="entry name" value="MULTIDRUG RESISTANCE PROTEIN MDTA"/>
    <property type="match status" value="1"/>
</dbReference>
<evidence type="ECO:0000256" key="3">
    <source>
        <dbReference type="SAM" id="SignalP"/>
    </source>
</evidence>
<sequence length="365" mass="37641">MPKFHRIAALCVTVAAGAWIATGEFSSVGSAQTAEGKESPTPVSATAEKAPLVRTVSAVVPGFVDHARAIRLSGVTQADKRVDLAARTEGIIASLAMAKGGSVEAGAVVMELEGPETVAQEKIAEIALAQKERDLEVAQRLFDSGSTTESALTNARSARDAAAAELARAQAAADRLRLKAPFAGIVDSLSVEPGEWVQTGAPVATILSLDPIVVRAEVSEVDLGAVVVGSTARVRLVNGAEMDGTVRLVAREASAQTRTFPVEIALPNPGLALSAGMTAEVSLFAPPVRAVVVPRSVITLSDKGEIGLRVVGQDNRARFAAIQIIDDTPEGLVVTGVQEGVRIITAGQDLVRDGDKVDVAPGVGQ</sequence>
<dbReference type="NCBIfam" id="TIGR01730">
    <property type="entry name" value="RND_mfp"/>
    <property type="match status" value="1"/>
</dbReference>
<organism evidence="5 6">
    <name type="scientific">Rhodobacter calidifons</name>
    <dbReference type="NCBI Taxonomy" id="2715277"/>
    <lineage>
        <taxon>Bacteria</taxon>
        <taxon>Pseudomonadati</taxon>
        <taxon>Pseudomonadota</taxon>
        <taxon>Alphaproteobacteria</taxon>
        <taxon>Rhodobacterales</taxon>
        <taxon>Rhodobacter group</taxon>
        <taxon>Rhodobacter</taxon>
    </lineage>
</organism>
<feature type="domain" description="CusB-like beta-barrel" evidence="4">
    <location>
        <begin position="214"/>
        <end position="283"/>
    </location>
</feature>
<protein>
    <submittedName>
        <fullName evidence="5">Efflux RND transporter periplasmic adaptor subunit</fullName>
    </submittedName>
</protein>
<evidence type="ECO:0000313" key="5">
    <source>
        <dbReference type="EMBL" id="NHB76075.1"/>
    </source>
</evidence>
<gene>
    <name evidence="5" type="ORF">G8O29_04870</name>
</gene>
<dbReference type="SUPFAM" id="SSF111369">
    <property type="entry name" value="HlyD-like secretion proteins"/>
    <property type="match status" value="1"/>
</dbReference>
<feature type="signal peptide" evidence="3">
    <location>
        <begin position="1"/>
        <end position="20"/>
    </location>
</feature>
<evidence type="ECO:0000256" key="1">
    <source>
        <dbReference type="ARBA" id="ARBA00009477"/>
    </source>
</evidence>
<dbReference type="Gene3D" id="2.40.420.20">
    <property type="match status" value="1"/>
</dbReference>
<dbReference type="InterPro" id="IPR058792">
    <property type="entry name" value="Beta-barrel_RND_2"/>
</dbReference>
<dbReference type="InterPro" id="IPR006143">
    <property type="entry name" value="RND_pump_MFP"/>
</dbReference>
<dbReference type="EMBL" id="JAANHS010000003">
    <property type="protein sequence ID" value="NHB76075.1"/>
    <property type="molecule type" value="Genomic_DNA"/>
</dbReference>
<dbReference type="Proteomes" id="UP001515660">
    <property type="component" value="Unassembled WGS sequence"/>
</dbReference>
<dbReference type="PANTHER" id="PTHR30469:SF29">
    <property type="entry name" value="BLR2860 PROTEIN"/>
    <property type="match status" value="1"/>
</dbReference>